<proteinExistence type="predicted"/>
<dbReference type="AlphaFoldDB" id="A0A160PRZ8"/>
<feature type="domain" description="Solute-binding protein family 3/N-terminal" evidence="2">
    <location>
        <begin position="41"/>
        <end position="126"/>
    </location>
</feature>
<dbReference type="EMBL" id="AP017369">
    <property type="protein sequence ID" value="BAU96466.1"/>
    <property type="molecule type" value="Genomic_DNA"/>
</dbReference>
<feature type="signal peptide" evidence="1">
    <location>
        <begin position="1"/>
        <end position="23"/>
    </location>
</feature>
<keyword evidence="1" id="KW-0732">Signal</keyword>
<evidence type="ECO:0000313" key="4">
    <source>
        <dbReference type="Proteomes" id="UP000218244"/>
    </source>
</evidence>
<reference evidence="3 4" key="1">
    <citation type="submission" date="2016-02" db="EMBL/GenBank/DDBJ databases">
        <title>Corynebacterium glutamicum N24 whole genome sequencing project.</title>
        <authorList>
            <person name="Matsutani M."/>
            <person name="Nangtapong N."/>
            <person name="Yakushi T."/>
            <person name="Matsushita K."/>
        </authorList>
    </citation>
    <scope>NUCLEOTIDE SEQUENCE [LARGE SCALE GENOMIC DNA]</scope>
    <source>
        <strain evidence="3 4">N24</strain>
    </source>
</reference>
<dbReference type="Gene3D" id="3.40.190.10">
    <property type="entry name" value="Periplasmic binding protein-like II"/>
    <property type="match status" value="1"/>
</dbReference>
<evidence type="ECO:0000259" key="2">
    <source>
        <dbReference type="Pfam" id="PF00497"/>
    </source>
</evidence>
<name>A0A160PRZ8_9CORY</name>
<dbReference type="RefSeq" id="WP_096456958.1">
    <property type="nucleotide sequence ID" value="NZ_AP017369.1"/>
</dbReference>
<gene>
    <name evidence="3" type="ORF">N24_2204</name>
</gene>
<dbReference type="Pfam" id="PF00497">
    <property type="entry name" value="SBP_bac_3"/>
    <property type="match status" value="1"/>
</dbReference>
<evidence type="ECO:0000313" key="3">
    <source>
        <dbReference type="EMBL" id="BAU96466.1"/>
    </source>
</evidence>
<sequence>MTKSNFRRAFYVTICSAFLYSCASFPVDSEGTLDRARGDELVVGISENKPWTQTSGTGRYSGIEVDLIEGFADTIDADVKWLNAPESVLAEKIEDGQLDLIIGGLSSSSPWSSHMALTRPYHKVDGEEKVMGIRRGENDLMMALERYLAHEFGEIR</sequence>
<dbReference type="SUPFAM" id="SSF53850">
    <property type="entry name" value="Periplasmic binding protein-like II"/>
    <property type="match status" value="1"/>
</dbReference>
<dbReference type="KEGG" id="csur:N24_2204"/>
<dbReference type="PROSITE" id="PS51257">
    <property type="entry name" value="PROKAR_LIPOPROTEIN"/>
    <property type="match status" value="1"/>
</dbReference>
<dbReference type="InterPro" id="IPR001638">
    <property type="entry name" value="Solute-binding_3/MltF_N"/>
</dbReference>
<feature type="chain" id="PRO_5039343298" evidence="1">
    <location>
        <begin position="24"/>
        <end position="156"/>
    </location>
</feature>
<evidence type="ECO:0000256" key="1">
    <source>
        <dbReference type="SAM" id="SignalP"/>
    </source>
</evidence>
<keyword evidence="4" id="KW-1185">Reference proteome</keyword>
<organism evidence="3 4">
    <name type="scientific">Corynebacterium suranareeae</name>
    <dbReference type="NCBI Taxonomy" id="2506452"/>
    <lineage>
        <taxon>Bacteria</taxon>
        <taxon>Bacillati</taxon>
        <taxon>Actinomycetota</taxon>
        <taxon>Actinomycetes</taxon>
        <taxon>Mycobacteriales</taxon>
        <taxon>Corynebacteriaceae</taxon>
        <taxon>Corynebacterium</taxon>
    </lineage>
</organism>
<accession>A0A160PRZ8</accession>
<dbReference type="Proteomes" id="UP000218244">
    <property type="component" value="Chromosome"/>
</dbReference>
<protein>
    <submittedName>
        <fullName evidence="3">Extracellular solute-binding protein, family 3</fullName>
    </submittedName>
</protein>